<keyword evidence="1" id="KW-0472">Membrane</keyword>
<proteinExistence type="predicted"/>
<keyword evidence="1" id="KW-1133">Transmembrane helix</keyword>
<evidence type="ECO:0000256" key="1">
    <source>
        <dbReference type="SAM" id="Phobius"/>
    </source>
</evidence>
<comment type="caution">
    <text evidence="2">The sequence shown here is derived from an EMBL/GenBank/DDBJ whole genome shotgun (WGS) entry which is preliminary data.</text>
</comment>
<organism evidence="2 3">
    <name type="scientific">Juglans regia</name>
    <name type="common">English walnut</name>
    <dbReference type="NCBI Taxonomy" id="51240"/>
    <lineage>
        <taxon>Eukaryota</taxon>
        <taxon>Viridiplantae</taxon>
        <taxon>Streptophyta</taxon>
        <taxon>Embryophyta</taxon>
        <taxon>Tracheophyta</taxon>
        <taxon>Spermatophyta</taxon>
        <taxon>Magnoliopsida</taxon>
        <taxon>eudicotyledons</taxon>
        <taxon>Gunneridae</taxon>
        <taxon>Pentapetalae</taxon>
        <taxon>rosids</taxon>
        <taxon>fabids</taxon>
        <taxon>Fagales</taxon>
        <taxon>Juglandaceae</taxon>
        <taxon>Juglans</taxon>
    </lineage>
</organism>
<dbReference type="AlphaFoldDB" id="A0A833UN12"/>
<protein>
    <submittedName>
        <fullName evidence="2">Uncharacterized protein</fullName>
    </submittedName>
</protein>
<evidence type="ECO:0000313" key="2">
    <source>
        <dbReference type="EMBL" id="KAF5461853.1"/>
    </source>
</evidence>
<feature type="transmembrane region" description="Helical" evidence="1">
    <location>
        <begin position="76"/>
        <end position="100"/>
    </location>
</feature>
<dbReference type="Gramene" id="Jr08_05870_p1">
    <property type="protein sequence ID" value="cds.Jr08_05870_p1"/>
    <property type="gene ID" value="Jr08_05870"/>
</dbReference>
<reference evidence="2" key="1">
    <citation type="submission" date="2015-10" db="EMBL/GenBank/DDBJ databases">
        <authorList>
            <person name="Martinez-Garcia P.J."/>
            <person name="Crepeau M.W."/>
            <person name="Puiu D."/>
            <person name="Gonzalez-Ibeas D."/>
            <person name="Whalen J."/>
            <person name="Stevens K."/>
            <person name="Paul R."/>
            <person name="Butterfield T."/>
            <person name="Britton M."/>
            <person name="Reagan R."/>
            <person name="Chakraborty S."/>
            <person name="Walawage S.L."/>
            <person name="Vasquez-Gross H.A."/>
            <person name="Cardeno C."/>
            <person name="Famula R."/>
            <person name="Pratt K."/>
            <person name="Kuruganti S."/>
            <person name="Aradhya M.K."/>
            <person name="Leslie C.A."/>
            <person name="Dandekar A.M."/>
            <person name="Salzberg S.L."/>
            <person name="Wegrzyn J.L."/>
            <person name="Langley C.H."/>
            <person name="Neale D.B."/>
        </authorList>
    </citation>
    <scope>NUCLEOTIDE SEQUENCE</scope>
    <source>
        <tissue evidence="2">Leaves</tissue>
    </source>
</reference>
<reference evidence="2" key="2">
    <citation type="submission" date="2020-03" db="EMBL/GenBank/DDBJ databases">
        <title>Walnut 2.0.</title>
        <authorList>
            <person name="Marrano A."/>
            <person name="Britton M."/>
            <person name="Zimin A.V."/>
            <person name="Zaini P.A."/>
            <person name="Workman R."/>
            <person name="Puiu D."/>
            <person name="Bianco L."/>
            <person name="Allen B.J."/>
            <person name="Troggio M."/>
            <person name="Leslie C.A."/>
            <person name="Timp W."/>
            <person name="Dendekar A."/>
            <person name="Salzberg S.L."/>
            <person name="Neale D.B."/>
        </authorList>
    </citation>
    <scope>NUCLEOTIDE SEQUENCE</scope>
    <source>
        <tissue evidence="2">Leaves</tissue>
    </source>
</reference>
<dbReference type="Proteomes" id="UP000619265">
    <property type="component" value="Unassembled WGS sequence"/>
</dbReference>
<gene>
    <name evidence="2" type="ORF">F2P56_017916</name>
</gene>
<dbReference type="EMBL" id="LIHL02000008">
    <property type="protein sequence ID" value="KAF5461853.1"/>
    <property type="molecule type" value="Genomic_DNA"/>
</dbReference>
<evidence type="ECO:0000313" key="3">
    <source>
        <dbReference type="Proteomes" id="UP000619265"/>
    </source>
</evidence>
<accession>A0A833UN12</accession>
<name>A0A833UN12_JUGRE</name>
<sequence length="102" mass="11669">MAIAVAFSASSLPTCTVLPLQGLPGILGSPRPLQWTKKEVCTLLYRRCRRKIGFTVTAKFDLKPPPYSLVRFEESLFAQLLLHNCIFFFFHGLFMIIIFFKL</sequence>
<keyword evidence="1" id="KW-0812">Transmembrane</keyword>